<keyword evidence="2" id="KW-1185">Reference proteome</keyword>
<evidence type="ECO:0000313" key="1">
    <source>
        <dbReference type="EMBL" id="KAI8007298.1"/>
    </source>
</evidence>
<dbReference type="EMBL" id="CM045764">
    <property type="protein sequence ID" value="KAI8007298.1"/>
    <property type="molecule type" value="Genomic_DNA"/>
</dbReference>
<dbReference type="Proteomes" id="UP001060215">
    <property type="component" value="Chromosome 7"/>
</dbReference>
<evidence type="ECO:0000313" key="2">
    <source>
        <dbReference type="Proteomes" id="UP001060215"/>
    </source>
</evidence>
<gene>
    <name evidence="1" type="ORF">LOK49_LG07G00442</name>
</gene>
<sequence length="140" mass="15884">MRNSDGHRRSERDVVNMENEAKNSPYLRTTQTPISNLLKKLEKANTGSVMNIPKHSRNVTHHKYEVETSNGKTITKRRKTKSTVMFGDPRKHKKIETPKANTPKDVLKGIKGENPHPSNIGDLFLEGSLNPYADDPYAFD</sequence>
<organism evidence="1 2">
    <name type="scientific">Camellia lanceoleosa</name>
    <dbReference type="NCBI Taxonomy" id="1840588"/>
    <lineage>
        <taxon>Eukaryota</taxon>
        <taxon>Viridiplantae</taxon>
        <taxon>Streptophyta</taxon>
        <taxon>Embryophyta</taxon>
        <taxon>Tracheophyta</taxon>
        <taxon>Spermatophyta</taxon>
        <taxon>Magnoliopsida</taxon>
        <taxon>eudicotyledons</taxon>
        <taxon>Gunneridae</taxon>
        <taxon>Pentapetalae</taxon>
        <taxon>asterids</taxon>
        <taxon>Ericales</taxon>
        <taxon>Theaceae</taxon>
        <taxon>Camellia</taxon>
    </lineage>
</organism>
<reference evidence="1 2" key="1">
    <citation type="journal article" date="2022" name="Plant J.">
        <title>Chromosome-level genome of Camellia lanceoleosa provides a valuable resource for understanding genome evolution and self-incompatibility.</title>
        <authorList>
            <person name="Gong W."/>
            <person name="Xiao S."/>
            <person name="Wang L."/>
            <person name="Liao Z."/>
            <person name="Chang Y."/>
            <person name="Mo W."/>
            <person name="Hu G."/>
            <person name="Li W."/>
            <person name="Zhao G."/>
            <person name="Zhu H."/>
            <person name="Hu X."/>
            <person name="Ji K."/>
            <person name="Xiang X."/>
            <person name="Song Q."/>
            <person name="Yuan D."/>
            <person name="Jin S."/>
            <person name="Zhang L."/>
        </authorList>
    </citation>
    <scope>NUCLEOTIDE SEQUENCE [LARGE SCALE GENOMIC DNA]</scope>
    <source>
        <strain evidence="1">SQ_2022a</strain>
    </source>
</reference>
<protein>
    <submittedName>
        <fullName evidence="1">Synaptonemal complex protein 1</fullName>
    </submittedName>
</protein>
<name>A0ACC0H327_9ERIC</name>
<comment type="caution">
    <text evidence="1">The sequence shown here is derived from an EMBL/GenBank/DDBJ whole genome shotgun (WGS) entry which is preliminary data.</text>
</comment>
<accession>A0ACC0H327</accession>
<proteinExistence type="predicted"/>